<dbReference type="InterPro" id="IPR000299">
    <property type="entry name" value="FERM_domain"/>
</dbReference>
<evidence type="ECO:0000313" key="2">
    <source>
        <dbReference type="EMBL" id="MFH4983703.1"/>
    </source>
</evidence>
<dbReference type="EMBL" id="JBGFUD010013385">
    <property type="protein sequence ID" value="MFH4983703.1"/>
    <property type="molecule type" value="Genomic_DNA"/>
</dbReference>
<reference evidence="2 3" key="1">
    <citation type="submission" date="2024-08" db="EMBL/GenBank/DDBJ databases">
        <title>Gnathostoma spinigerum genome.</title>
        <authorList>
            <person name="Gonzalez-Bertolin B."/>
            <person name="Monzon S."/>
            <person name="Zaballos A."/>
            <person name="Jimenez P."/>
            <person name="Dekumyoy P."/>
            <person name="Varona S."/>
            <person name="Cuesta I."/>
            <person name="Sumanam S."/>
            <person name="Adisakwattana P."/>
            <person name="Gasser R.B."/>
            <person name="Hernandez-Gonzalez A."/>
            <person name="Young N.D."/>
            <person name="Perteguer M.J."/>
        </authorList>
    </citation>
    <scope>NUCLEOTIDE SEQUENCE [LARGE SCALE GENOMIC DNA]</scope>
    <source>
        <strain evidence="2">AL3</strain>
        <tissue evidence="2">Liver</tissue>
    </source>
</reference>
<dbReference type="PANTHER" id="PTHR23280:SF21">
    <property type="entry name" value="PROTEIN 4.1 HOMOLOG"/>
    <property type="match status" value="1"/>
</dbReference>
<dbReference type="InterPro" id="IPR035963">
    <property type="entry name" value="FERM_2"/>
</dbReference>
<dbReference type="Proteomes" id="UP001608902">
    <property type="component" value="Unassembled WGS sequence"/>
</dbReference>
<organism evidence="2 3">
    <name type="scientific">Gnathostoma spinigerum</name>
    <dbReference type="NCBI Taxonomy" id="75299"/>
    <lineage>
        <taxon>Eukaryota</taxon>
        <taxon>Metazoa</taxon>
        <taxon>Ecdysozoa</taxon>
        <taxon>Nematoda</taxon>
        <taxon>Chromadorea</taxon>
        <taxon>Rhabditida</taxon>
        <taxon>Spirurina</taxon>
        <taxon>Gnathostomatomorpha</taxon>
        <taxon>Gnathostomatoidea</taxon>
        <taxon>Gnathostomatidae</taxon>
        <taxon>Gnathostoma</taxon>
    </lineage>
</organism>
<dbReference type="Gene3D" id="1.20.80.60">
    <property type="match status" value="1"/>
</dbReference>
<name>A0ABD6EV72_9BILA</name>
<feature type="domain" description="FERM" evidence="1">
    <location>
        <begin position="27"/>
        <end position="134"/>
    </location>
</feature>
<gene>
    <name evidence="2" type="ORF">AB6A40_010412</name>
</gene>
<dbReference type="PROSITE" id="PS00660">
    <property type="entry name" value="FERM_1"/>
    <property type="match status" value="1"/>
</dbReference>
<comment type="caution">
    <text evidence="2">The sequence shown here is derived from an EMBL/GenBank/DDBJ whole genome shotgun (WGS) entry which is preliminary data.</text>
</comment>
<dbReference type="Pfam" id="PF09379">
    <property type="entry name" value="FERM_N"/>
    <property type="match status" value="1"/>
</dbReference>
<proteinExistence type="predicted"/>
<dbReference type="Gene3D" id="3.10.20.90">
    <property type="entry name" value="Phosphatidylinositol 3-kinase Catalytic Subunit, Chain A, domain 1"/>
    <property type="match status" value="1"/>
</dbReference>
<protein>
    <recommendedName>
        <fullName evidence="1">FERM domain-containing protein</fullName>
    </recommendedName>
</protein>
<keyword evidence="3" id="KW-1185">Reference proteome</keyword>
<dbReference type="InterPro" id="IPR018979">
    <property type="entry name" value="FERM_N"/>
</dbReference>
<dbReference type="InterPro" id="IPR019747">
    <property type="entry name" value="FERM_CS"/>
</dbReference>
<dbReference type="PROSITE" id="PS50057">
    <property type="entry name" value="FERM_3"/>
    <property type="match status" value="1"/>
</dbReference>
<evidence type="ECO:0000259" key="1">
    <source>
        <dbReference type="PROSITE" id="PS50057"/>
    </source>
</evidence>
<dbReference type="InterPro" id="IPR029071">
    <property type="entry name" value="Ubiquitin-like_domsf"/>
</dbReference>
<dbReference type="AlphaFoldDB" id="A0ABD6EV72"/>
<evidence type="ECO:0000313" key="3">
    <source>
        <dbReference type="Proteomes" id="UP001608902"/>
    </source>
</evidence>
<dbReference type="SUPFAM" id="SSF47031">
    <property type="entry name" value="Second domain of FERM"/>
    <property type="match status" value="1"/>
</dbReference>
<dbReference type="SUPFAM" id="SSF54236">
    <property type="entry name" value="Ubiquitin-like"/>
    <property type="match status" value="1"/>
</dbReference>
<accession>A0ABD6EV72</accession>
<dbReference type="CDD" id="cd01765">
    <property type="entry name" value="FERM_F0_F1"/>
    <property type="match status" value="1"/>
</dbReference>
<dbReference type="PANTHER" id="PTHR23280">
    <property type="entry name" value="4.1 G PROTEIN"/>
    <property type="match status" value="1"/>
</dbReference>
<sequence length="134" mass="15321">MGSDTPAAAISKSPDGSEKLANDKNLQAATVEFLDSTSHVFYVPKKAEGFELFDKVASHINLNEKEYFALSYDDTNGQRHWLRDSKRIAKQLKGHPWQFNFEVKFYPPDPSSLTDDSARYQLYLQVRNDIFTGR</sequence>